<protein>
    <recommendedName>
        <fullName evidence="10">Probable nicotinate-nucleotide adenylyltransferase</fullName>
        <ecNumber evidence="10">2.7.7.18</ecNumber>
    </recommendedName>
    <alternativeName>
        <fullName evidence="10">Deamido-NAD(+) diphosphorylase</fullName>
    </alternativeName>
    <alternativeName>
        <fullName evidence="10">Deamido-NAD(+) pyrophosphorylase</fullName>
    </alternativeName>
    <alternativeName>
        <fullName evidence="10">Nicotinate mononucleotide adenylyltransferase</fullName>
        <shortName evidence="10">NaMN adenylyltransferase</shortName>
    </alternativeName>
</protein>
<keyword evidence="5 10" id="KW-0548">Nucleotidyltransferase</keyword>
<comment type="caution">
    <text evidence="12">The sequence shown here is derived from an EMBL/GenBank/DDBJ whole genome shotgun (WGS) entry which is preliminary data.</text>
</comment>
<dbReference type="InterPro" id="IPR005248">
    <property type="entry name" value="NadD/NMNAT"/>
</dbReference>
<dbReference type="InterPro" id="IPR014729">
    <property type="entry name" value="Rossmann-like_a/b/a_fold"/>
</dbReference>
<keyword evidence="4 10" id="KW-0808">Transferase</keyword>
<evidence type="ECO:0000259" key="11">
    <source>
        <dbReference type="Pfam" id="PF01467"/>
    </source>
</evidence>
<evidence type="ECO:0000313" key="12">
    <source>
        <dbReference type="EMBL" id="OGL72862.1"/>
    </source>
</evidence>
<dbReference type="CDD" id="cd02165">
    <property type="entry name" value="NMNAT"/>
    <property type="match status" value="1"/>
</dbReference>
<evidence type="ECO:0000256" key="4">
    <source>
        <dbReference type="ARBA" id="ARBA00022679"/>
    </source>
</evidence>
<proteinExistence type="inferred from homology"/>
<evidence type="ECO:0000256" key="2">
    <source>
        <dbReference type="ARBA" id="ARBA00005019"/>
    </source>
</evidence>
<feature type="domain" description="Cytidyltransferase-like" evidence="11">
    <location>
        <begin position="103"/>
        <end position="266"/>
    </location>
</feature>
<dbReference type="Pfam" id="PF01467">
    <property type="entry name" value="CTP_transf_like"/>
    <property type="match status" value="1"/>
</dbReference>
<dbReference type="GO" id="GO:0005524">
    <property type="term" value="F:ATP binding"/>
    <property type="evidence" value="ECO:0007669"/>
    <property type="project" value="UniProtKB-KW"/>
</dbReference>
<keyword evidence="3 10" id="KW-0662">Pyridine nucleotide biosynthesis</keyword>
<dbReference type="SUPFAM" id="SSF101386">
    <property type="entry name" value="all-alpha NTP pyrophosphatases"/>
    <property type="match status" value="1"/>
</dbReference>
<keyword evidence="8 10" id="KW-0520">NAD</keyword>
<dbReference type="AlphaFoldDB" id="A0A1F7U3P1"/>
<dbReference type="Proteomes" id="UP000177088">
    <property type="component" value="Unassembled WGS sequence"/>
</dbReference>
<gene>
    <name evidence="10" type="primary">nadD</name>
    <name evidence="12" type="ORF">A3C96_03560</name>
</gene>
<dbReference type="EMBL" id="MGEA01000081">
    <property type="protein sequence ID" value="OGL72862.1"/>
    <property type="molecule type" value="Genomic_DNA"/>
</dbReference>
<organism evidence="12 13">
    <name type="scientific">Candidatus Uhrbacteria bacterium RIFCSPHIGHO2_02_FULL_60_10</name>
    <dbReference type="NCBI Taxonomy" id="1802392"/>
    <lineage>
        <taxon>Bacteria</taxon>
        <taxon>Candidatus Uhriibacteriota</taxon>
    </lineage>
</organism>
<dbReference type="GO" id="GO:0004515">
    <property type="term" value="F:nicotinate-nucleotide adenylyltransferase activity"/>
    <property type="evidence" value="ECO:0007669"/>
    <property type="project" value="UniProtKB-UniRule"/>
</dbReference>
<evidence type="ECO:0000256" key="7">
    <source>
        <dbReference type="ARBA" id="ARBA00022840"/>
    </source>
</evidence>
<comment type="pathway">
    <text evidence="2 10">Cofactor biosynthesis; NAD(+) biosynthesis; deamido-NAD(+) from nicotinate D-ribonucleotide: step 1/1.</text>
</comment>
<comment type="function">
    <text evidence="1 10">Catalyzes the reversible adenylation of nicotinate mononucleotide (NaMN) to nicotinic acid adenine dinucleotide (NaAD).</text>
</comment>
<comment type="catalytic activity">
    <reaction evidence="9 10">
        <text>nicotinate beta-D-ribonucleotide + ATP + H(+) = deamido-NAD(+) + diphosphate</text>
        <dbReference type="Rhea" id="RHEA:22860"/>
        <dbReference type="ChEBI" id="CHEBI:15378"/>
        <dbReference type="ChEBI" id="CHEBI:30616"/>
        <dbReference type="ChEBI" id="CHEBI:33019"/>
        <dbReference type="ChEBI" id="CHEBI:57502"/>
        <dbReference type="ChEBI" id="CHEBI:58437"/>
        <dbReference type="EC" id="2.7.7.18"/>
    </reaction>
</comment>
<dbReference type="GO" id="GO:0009435">
    <property type="term" value="P:NAD+ biosynthetic process"/>
    <property type="evidence" value="ECO:0007669"/>
    <property type="project" value="UniProtKB-UniRule"/>
</dbReference>
<evidence type="ECO:0000256" key="10">
    <source>
        <dbReference type="HAMAP-Rule" id="MF_00244"/>
    </source>
</evidence>
<dbReference type="PANTHER" id="PTHR39321:SF3">
    <property type="entry name" value="PHOSPHOPANTETHEINE ADENYLYLTRANSFERASE"/>
    <property type="match status" value="1"/>
</dbReference>
<dbReference type="EC" id="2.7.7.18" evidence="10"/>
<evidence type="ECO:0000256" key="8">
    <source>
        <dbReference type="ARBA" id="ARBA00023027"/>
    </source>
</evidence>
<name>A0A1F7U3P1_9BACT</name>
<reference evidence="12 13" key="1">
    <citation type="journal article" date="2016" name="Nat. Commun.">
        <title>Thousands of microbial genomes shed light on interconnected biogeochemical processes in an aquifer system.</title>
        <authorList>
            <person name="Anantharaman K."/>
            <person name="Brown C.T."/>
            <person name="Hug L.A."/>
            <person name="Sharon I."/>
            <person name="Castelle C.J."/>
            <person name="Probst A.J."/>
            <person name="Thomas B.C."/>
            <person name="Singh A."/>
            <person name="Wilkins M.J."/>
            <person name="Karaoz U."/>
            <person name="Brodie E.L."/>
            <person name="Williams K.H."/>
            <person name="Hubbard S.S."/>
            <person name="Banfield J.F."/>
        </authorList>
    </citation>
    <scope>NUCLEOTIDE SEQUENCE [LARGE SCALE GENOMIC DNA]</scope>
</reference>
<dbReference type="PANTHER" id="PTHR39321">
    <property type="entry name" value="NICOTINATE-NUCLEOTIDE ADENYLYLTRANSFERASE-RELATED"/>
    <property type="match status" value="1"/>
</dbReference>
<dbReference type="InterPro" id="IPR004821">
    <property type="entry name" value="Cyt_trans-like"/>
</dbReference>
<dbReference type="HAMAP" id="MF_00244">
    <property type="entry name" value="NaMN_adenylyltr"/>
    <property type="match status" value="1"/>
</dbReference>
<dbReference type="Gene3D" id="1.10.287.1080">
    <property type="entry name" value="MazG-like"/>
    <property type="match status" value="1"/>
</dbReference>
<accession>A0A1F7U3P1</accession>
<dbReference type="Gene3D" id="3.40.50.620">
    <property type="entry name" value="HUPs"/>
    <property type="match status" value="1"/>
</dbReference>
<evidence type="ECO:0000313" key="13">
    <source>
        <dbReference type="Proteomes" id="UP000177088"/>
    </source>
</evidence>
<evidence type="ECO:0000256" key="5">
    <source>
        <dbReference type="ARBA" id="ARBA00022695"/>
    </source>
</evidence>
<comment type="similarity">
    <text evidence="10">Belongs to the NadD family.</text>
</comment>
<keyword evidence="6 10" id="KW-0547">Nucleotide-binding</keyword>
<dbReference type="UniPathway" id="UPA00253">
    <property type="reaction ID" value="UER00332"/>
</dbReference>
<dbReference type="SUPFAM" id="SSF52374">
    <property type="entry name" value="Nucleotidylyl transferase"/>
    <property type="match status" value="1"/>
</dbReference>
<evidence type="ECO:0000256" key="9">
    <source>
        <dbReference type="ARBA" id="ARBA00048721"/>
    </source>
</evidence>
<evidence type="ECO:0000256" key="6">
    <source>
        <dbReference type="ARBA" id="ARBA00022741"/>
    </source>
</evidence>
<evidence type="ECO:0000256" key="1">
    <source>
        <dbReference type="ARBA" id="ARBA00002324"/>
    </source>
</evidence>
<sequence length="307" mass="34947">MKRQNGMMVDELMNEIKAVFARHFGVTTDAERMSDIATQFFGFRRALTRAGREAEFGDLLAALLVFAKEQRIDPVEAVRRTLAKIERRADIYAQRGDRPKVAIFGGSFDPPHLGHIAVARALLRSKAAEQVWFMPAYGYIGSKRLMPARHRAAMCRLLEALDPRFKYFGYEIDHRLSSETLQTMLKLSEEEVADRNRLHFVVSVETANDLSNWSRSDELMRAVPFIVVPRAGYEPDFRNPWFLQEPHVYLAAAKDLLGISSTAVRNAYRAGDFAKAAALVPPSIDRYIRRNRLYGAKPSKKPTKSER</sequence>
<evidence type="ECO:0000256" key="3">
    <source>
        <dbReference type="ARBA" id="ARBA00022642"/>
    </source>
</evidence>
<keyword evidence="7 10" id="KW-0067">ATP-binding</keyword>